<proteinExistence type="predicted"/>
<keyword evidence="3" id="KW-1185">Reference proteome</keyword>
<dbReference type="Pfam" id="PF21747">
    <property type="entry name" value="YpoC"/>
    <property type="match status" value="1"/>
</dbReference>
<evidence type="ECO:0000259" key="1">
    <source>
        <dbReference type="Pfam" id="PF21747"/>
    </source>
</evidence>
<reference evidence="2 3" key="1">
    <citation type="submission" date="2019-06" db="EMBL/GenBank/DDBJ databases">
        <title>Psychrobacillus vulpis sp. nov., a new species isolated from feces of a red fox that inhabits in The Tablas de Daimiel Natural Park, Albacete, Spain.</title>
        <authorList>
            <person name="Rodriguez M."/>
            <person name="Reina J.C."/>
            <person name="Bejar V."/>
            <person name="Llamas I."/>
        </authorList>
    </citation>
    <scope>NUCLEOTIDE SEQUENCE [LARGE SCALE GENOMIC DNA]</scope>
    <source>
        <strain evidence="2 3">Z8</strain>
    </source>
</reference>
<dbReference type="InterPro" id="IPR048427">
    <property type="entry name" value="YpoC"/>
</dbReference>
<evidence type="ECO:0000313" key="2">
    <source>
        <dbReference type="EMBL" id="TQR19743.1"/>
    </source>
</evidence>
<dbReference type="OrthoDB" id="2360594at2"/>
<feature type="domain" description="YpoC-like" evidence="1">
    <location>
        <begin position="8"/>
        <end position="93"/>
    </location>
</feature>
<protein>
    <recommendedName>
        <fullName evidence="1">YpoC-like domain-containing protein</fullName>
    </recommendedName>
</protein>
<sequence>MYSKHDNLTEWKKIREKLVTLYKENDSSKGEFMEKGISLLEDIVSKNTDASPINMEERFHFIKSNKHIYTAFRQLDEMFKETEKRIASLKAQKHHK</sequence>
<name>A0A544TQM1_9BACI</name>
<dbReference type="EMBL" id="VDGI01000011">
    <property type="protein sequence ID" value="TQR19743.1"/>
    <property type="molecule type" value="Genomic_DNA"/>
</dbReference>
<organism evidence="2 3">
    <name type="scientific">Psychrobacillus vulpis</name>
    <dbReference type="NCBI Taxonomy" id="2325572"/>
    <lineage>
        <taxon>Bacteria</taxon>
        <taxon>Bacillati</taxon>
        <taxon>Bacillota</taxon>
        <taxon>Bacilli</taxon>
        <taxon>Bacillales</taxon>
        <taxon>Bacillaceae</taxon>
        <taxon>Psychrobacillus</taxon>
    </lineage>
</organism>
<evidence type="ECO:0000313" key="3">
    <source>
        <dbReference type="Proteomes" id="UP000316626"/>
    </source>
</evidence>
<dbReference type="Proteomes" id="UP000316626">
    <property type="component" value="Unassembled WGS sequence"/>
</dbReference>
<gene>
    <name evidence="2" type="ORF">FG384_11040</name>
</gene>
<comment type="caution">
    <text evidence="2">The sequence shown here is derived from an EMBL/GenBank/DDBJ whole genome shotgun (WGS) entry which is preliminary data.</text>
</comment>
<accession>A0A544TQM1</accession>
<dbReference type="AlphaFoldDB" id="A0A544TQM1"/>
<dbReference type="RefSeq" id="WP_142642653.1">
    <property type="nucleotide sequence ID" value="NZ_VDGI01000011.1"/>
</dbReference>